<accession>A0A0B3RGF9</accession>
<dbReference type="Proteomes" id="UP000030960">
    <property type="component" value="Unassembled WGS sequence"/>
</dbReference>
<keyword evidence="2" id="KW-1185">Reference proteome</keyword>
<comment type="caution">
    <text evidence="1">The sequence shown here is derived from an EMBL/GenBank/DDBJ whole genome shotgun (WGS) entry which is preliminary data.</text>
</comment>
<name>A0A0B3RGF9_9RHOB</name>
<evidence type="ECO:0000313" key="2">
    <source>
        <dbReference type="Proteomes" id="UP000030960"/>
    </source>
</evidence>
<dbReference type="RefSeq" id="WP_043146265.1">
    <property type="nucleotide sequence ID" value="NZ_JSUQ01000027.1"/>
</dbReference>
<reference evidence="1 2" key="1">
    <citation type="submission" date="2014-10" db="EMBL/GenBank/DDBJ databases">
        <title>Genome sequence of Ponticoccus sp. strain UMTAT08 isolated from clonal culture of toxic dinoflagellate Alexandrium tamiyavanichii.</title>
        <authorList>
            <person name="Gan H.Y."/>
            <person name="Muhd D.-D."/>
            <person name="Mohd Noor M.E."/>
            <person name="Yeong Y.S."/>
            <person name="Usup G."/>
        </authorList>
    </citation>
    <scope>NUCLEOTIDE SEQUENCE [LARGE SCALE GENOMIC DNA]</scope>
    <source>
        <strain evidence="1 2">UMTAT08</strain>
    </source>
</reference>
<evidence type="ECO:0000313" key="1">
    <source>
        <dbReference type="EMBL" id="KHQ50400.1"/>
    </source>
</evidence>
<dbReference type="STRING" id="561184.SAMN05216376_105174"/>
<proteinExistence type="predicted"/>
<protein>
    <submittedName>
        <fullName evidence="1">Uncharacterized protein</fullName>
    </submittedName>
</protein>
<gene>
    <name evidence="1" type="ORF">OA50_05075</name>
</gene>
<dbReference type="SUPFAM" id="SSF53756">
    <property type="entry name" value="UDP-Glycosyltransferase/glycogen phosphorylase"/>
    <property type="match status" value="1"/>
</dbReference>
<dbReference type="AlphaFoldDB" id="A0A0B3RGF9"/>
<dbReference type="EMBL" id="JSUQ01000027">
    <property type="protein sequence ID" value="KHQ50400.1"/>
    <property type="molecule type" value="Genomic_DNA"/>
</dbReference>
<dbReference type="OrthoDB" id="7992413at2"/>
<organism evidence="1 2">
    <name type="scientific">Mameliella alba</name>
    <dbReference type="NCBI Taxonomy" id="561184"/>
    <lineage>
        <taxon>Bacteria</taxon>
        <taxon>Pseudomonadati</taxon>
        <taxon>Pseudomonadota</taxon>
        <taxon>Alphaproteobacteria</taxon>
        <taxon>Rhodobacterales</taxon>
        <taxon>Roseobacteraceae</taxon>
        <taxon>Mameliella</taxon>
    </lineage>
</organism>
<sequence length="258" mass="28074">MRVLLAGKFVPGGRRPIGGLQSWIDTVAAELRRLGYSVILWEPGRHAPPPCDLGILANWAETGHLAPLCARVINVSHGIIEAERPGPADRVICVSEGVRDHWGAAADVLRQPIDLAFWTPGEDRGAALAVRFSYRGSRTHCPQAAARLRLRYLHLRDARPVPARCVLRQAAVVWATGRAALEAMACGAPVVLYDHRSAYQRALLDGDLTRQMHNSYSGRGGITPDLSEVVAAARGAAPARAWVEAHHDVRTIVPELLR</sequence>